<evidence type="ECO:0000256" key="12">
    <source>
        <dbReference type="ARBA" id="ARBA00023264"/>
    </source>
</evidence>
<dbReference type="Proteomes" id="UP000233654">
    <property type="component" value="Unassembled WGS sequence"/>
</dbReference>
<evidence type="ECO:0000259" key="13">
    <source>
        <dbReference type="PROSITE" id="PS50146"/>
    </source>
</evidence>
<comment type="cofactor">
    <cofactor evidence="1">
        <name>Mg(2+)</name>
        <dbReference type="ChEBI" id="CHEBI:18420"/>
    </cofactor>
</comment>
<dbReference type="Gene3D" id="3.40.50.10330">
    <property type="entry name" value="Probable inorganic polyphosphate/atp-NAD kinase, domain 1"/>
    <property type="match status" value="1"/>
</dbReference>
<dbReference type="Pfam" id="PF19279">
    <property type="entry name" value="YegS_C"/>
    <property type="match status" value="2"/>
</dbReference>
<keyword evidence="5" id="KW-0479">Metal-binding</keyword>
<gene>
    <name evidence="14" type="ORF">CVT63_05640</name>
</gene>
<dbReference type="SUPFAM" id="SSF111331">
    <property type="entry name" value="NAD kinase/diacylglycerol kinase-like"/>
    <property type="match status" value="1"/>
</dbReference>
<dbReference type="GO" id="GO:0005524">
    <property type="term" value="F:ATP binding"/>
    <property type="evidence" value="ECO:0007669"/>
    <property type="project" value="UniProtKB-KW"/>
</dbReference>
<reference evidence="14 15" key="1">
    <citation type="journal article" date="2017" name="ISME J.">
        <title>Potential for microbial H2 and metal transformations associated with novel bacteria and archaea in deep terrestrial subsurface sediments.</title>
        <authorList>
            <person name="Hernsdorf A.W."/>
            <person name="Amano Y."/>
            <person name="Miyakawa K."/>
            <person name="Ise K."/>
            <person name="Suzuki Y."/>
            <person name="Anantharaman K."/>
            <person name="Probst A."/>
            <person name="Burstein D."/>
            <person name="Thomas B.C."/>
            <person name="Banfield J.F."/>
        </authorList>
    </citation>
    <scope>NUCLEOTIDE SEQUENCE [LARGE SCALE GENOMIC DNA]</scope>
    <source>
        <strain evidence="14">HGW-Actinobacteria-3</strain>
    </source>
</reference>
<evidence type="ECO:0000256" key="10">
    <source>
        <dbReference type="ARBA" id="ARBA00023098"/>
    </source>
</evidence>
<accession>A0A2N3G5L2</accession>
<evidence type="ECO:0000256" key="2">
    <source>
        <dbReference type="ARBA" id="ARBA00005983"/>
    </source>
</evidence>
<organism evidence="14 15">
    <name type="scientific">Candidatus Anoxymicrobium japonicum</name>
    <dbReference type="NCBI Taxonomy" id="2013648"/>
    <lineage>
        <taxon>Bacteria</taxon>
        <taxon>Bacillati</taxon>
        <taxon>Actinomycetota</taxon>
        <taxon>Candidatus Geothermincolia</taxon>
        <taxon>Candidatus Geothermincolales</taxon>
        <taxon>Candidatus Anoxymicrobiaceae</taxon>
        <taxon>Candidatus Anoxymicrobium</taxon>
    </lineage>
</organism>
<dbReference type="NCBIfam" id="TIGR00147">
    <property type="entry name" value="YegS/Rv2252/BmrU family lipid kinase"/>
    <property type="match status" value="1"/>
</dbReference>
<dbReference type="PANTHER" id="PTHR12358:SF106">
    <property type="entry name" value="LIPID KINASE YEGS"/>
    <property type="match status" value="1"/>
</dbReference>
<dbReference type="GO" id="GO:0016301">
    <property type="term" value="F:kinase activity"/>
    <property type="evidence" value="ECO:0007669"/>
    <property type="project" value="UniProtKB-KW"/>
</dbReference>
<evidence type="ECO:0000256" key="3">
    <source>
        <dbReference type="ARBA" id="ARBA00022516"/>
    </source>
</evidence>
<keyword evidence="6" id="KW-0547">Nucleotide-binding</keyword>
<keyword evidence="12" id="KW-1208">Phospholipid metabolism</keyword>
<dbReference type="InterPro" id="IPR001206">
    <property type="entry name" value="Diacylglycerol_kinase_cat_dom"/>
</dbReference>
<dbReference type="SMART" id="SM00046">
    <property type="entry name" value="DAGKc"/>
    <property type="match status" value="1"/>
</dbReference>
<keyword evidence="10" id="KW-0443">Lipid metabolism</keyword>
<dbReference type="InterPro" id="IPR017438">
    <property type="entry name" value="ATP-NAD_kinase_N"/>
</dbReference>
<dbReference type="Gene3D" id="2.60.200.40">
    <property type="match status" value="1"/>
</dbReference>
<dbReference type="PROSITE" id="PS50146">
    <property type="entry name" value="DAGK"/>
    <property type="match status" value="1"/>
</dbReference>
<keyword evidence="11" id="KW-0594">Phospholipid biosynthesis</keyword>
<proteinExistence type="inferred from homology"/>
<dbReference type="GO" id="GO:0005886">
    <property type="term" value="C:plasma membrane"/>
    <property type="evidence" value="ECO:0007669"/>
    <property type="project" value="TreeGrafter"/>
</dbReference>
<keyword evidence="3" id="KW-0444">Lipid biosynthesis</keyword>
<dbReference type="InterPro" id="IPR016064">
    <property type="entry name" value="NAD/diacylglycerol_kinase_sf"/>
</dbReference>
<feature type="domain" description="DAGKc" evidence="13">
    <location>
        <begin position="33"/>
        <end position="167"/>
    </location>
</feature>
<evidence type="ECO:0000313" key="15">
    <source>
        <dbReference type="Proteomes" id="UP000233654"/>
    </source>
</evidence>
<dbReference type="InterPro" id="IPR050187">
    <property type="entry name" value="Lipid_Phosphate_FormReg"/>
</dbReference>
<sequence>MEYFSGGVVEVTDDKPRKTRKKAKKVALEPVNPNASRAMFVVNPIARGGAVAKISGELHKTLGELGLDFDLKFTEYHEHGIEIARDAAEKGYGMVVAVGGDGTVYEVVNGLMSVDRDRRPKLGVVPVGRGSDFCRTVGIPRDWLTACALLVSGRKRTIDVGRMEYMSQDGARASYFANIAGLGFDGESTERANNMPLVVFRVVGGKGAYLLGLFLTYASCSEKDVELHVDDKAYRVLAIACIIANCKYFGGKMRIAPDALCDDGLFDVIILGAGFGNPMIDGPTGVPAPRRSMIEKGVAKARLAKNVLPRIYGGNHILDESVRVLHGSTVKIISPDRMILQADGEVVGHAPFTAEIIKGALDVIA</sequence>
<evidence type="ECO:0000256" key="7">
    <source>
        <dbReference type="ARBA" id="ARBA00022777"/>
    </source>
</evidence>
<evidence type="ECO:0000256" key="11">
    <source>
        <dbReference type="ARBA" id="ARBA00023209"/>
    </source>
</evidence>
<dbReference type="Pfam" id="PF00781">
    <property type="entry name" value="DAGK_cat"/>
    <property type="match status" value="1"/>
</dbReference>
<dbReference type="PANTHER" id="PTHR12358">
    <property type="entry name" value="SPHINGOSINE KINASE"/>
    <property type="match status" value="1"/>
</dbReference>
<dbReference type="EMBL" id="PHEX01000046">
    <property type="protein sequence ID" value="PKQ27888.1"/>
    <property type="molecule type" value="Genomic_DNA"/>
</dbReference>
<evidence type="ECO:0000256" key="1">
    <source>
        <dbReference type="ARBA" id="ARBA00001946"/>
    </source>
</evidence>
<name>A0A2N3G5L2_9ACTN</name>
<comment type="caution">
    <text evidence="14">The sequence shown here is derived from an EMBL/GenBank/DDBJ whole genome shotgun (WGS) entry which is preliminary data.</text>
</comment>
<keyword evidence="4" id="KW-0808">Transferase</keyword>
<evidence type="ECO:0000313" key="14">
    <source>
        <dbReference type="EMBL" id="PKQ27888.1"/>
    </source>
</evidence>
<evidence type="ECO:0000256" key="4">
    <source>
        <dbReference type="ARBA" id="ARBA00022679"/>
    </source>
</evidence>
<evidence type="ECO:0000256" key="5">
    <source>
        <dbReference type="ARBA" id="ARBA00022723"/>
    </source>
</evidence>
<keyword evidence="8" id="KW-0067">ATP-binding</keyword>
<keyword evidence="9" id="KW-0460">Magnesium</keyword>
<comment type="similarity">
    <text evidence="2">Belongs to the diacylglycerol/lipid kinase family.</text>
</comment>
<evidence type="ECO:0000256" key="6">
    <source>
        <dbReference type="ARBA" id="ARBA00022741"/>
    </source>
</evidence>
<dbReference type="GO" id="GO:0008654">
    <property type="term" value="P:phospholipid biosynthetic process"/>
    <property type="evidence" value="ECO:0007669"/>
    <property type="project" value="UniProtKB-KW"/>
</dbReference>
<dbReference type="AlphaFoldDB" id="A0A2N3G5L2"/>
<evidence type="ECO:0000256" key="8">
    <source>
        <dbReference type="ARBA" id="ARBA00022840"/>
    </source>
</evidence>
<dbReference type="InterPro" id="IPR005218">
    <property type="entry name" value="Diacylglycerol/lipid_kinase"/>
</dbReference>
<dbReference type="InterPro" id="IPR045540">
    <property type="entry name" value="YegS/DAGK_C"/>
</dbReference>
<evidence type="ECO:0000256" key="9">
    <source>
        <dbReference type="ARBA" id="ARBA00022842"/>
    </source>
</evidence>
<keyword evidence="7" id="KW-0418">Kinase</keyword>
<protein>
    <recommendedName>
        <fullName evidence="13">DAGKc domain-containing protein</fullName>
    </recommendedName>
</protein>
<dbReference type="GO" id="GO:0046872">
    <property type="term" value="F:metal ion binding"/>
    <property type="evidence" value="ECO:0007669"/>
    <property type="project" value="UniProtKB-KW"/>
</dbReference>